<dbReference type="PROSITE" id="PS51257">
    <property type="entry name" value="PROKAR_LIPOPROTEIN"/>
    <property type="match status" value="1"/>
</dbReference>
<protein>
    <recommendedName>
        <fullName evidence="5">Lipoprotein</fullName>
    </recommendedName>
</protein>
<dbReference type="AlphaFoldDB" id="A0A4Y4CT43"/>
<feature type="chain" id="PRO_5021366813" description="Lipoprotein" evidence="2">
    <location>
        <begin position="28"/>
        <end position="79"/>
    </location>
</feature>
<feature type="signal peptide" evidence="2">
    <location>
        <begin position="1"/>
        <end position="27"/>
    </location>
</feature>
<evidence type="ECO:0000256" key="1">
    <source>
        <dbReference type="SAM" id="MobiDB-lite"/>
    </source>
</evidence>
<gene>
    <name evidence="3" type="ORF">ZRA01_13250</name>
</gene>
<organism evidence="3 4">
    <name type="scientific">Zoogloea ramigera</name>
    <dbReference type="NCBI Taxonomy" id="350"/>
    <lineage>
        <taxon>Bacteria</taxon>
        <taxon>Pseudomonadati</taxon>
        <taxon>Pseudomonadota</taxon>
        <taxon>Betaproteobacteria</taxon>
        <taxon>Rhodocyclales</taxon>
        <taxon>Zoogloeaceae</taxon>
        <taxon>Zoogloea</taxon>
    </lineage>
</organism>
<feature type="region of interest" description="Disordered" evidence="1">
    <location>
        <begin position="49"/>
        <end position="79"/>
    </location>
</feature>
<dbReference type="Proteomes" id="UP000318422">
    <property type="component" value="Unassembled WGS sequence"/>
</dbReference>
<evidence type="ECO:0008006" key="5">
    <source>
        <dbReference type="Google" id="ProtNLM"/>
    </source>
</evidence>
<accession>A0A4Y4CT43</accession>
<dbReference type="RefSeq" id="WP_141350549.1">
    <property type="nucleotide sequence ID" value="NZ_BJNV01000015.1"/>
</dbReference>
<evidence type="ECO:0000313" key="4">
    <source>
        <dbReference type="Proteomes" id="UP000318422"/>
    </source>
</evidence>
<comment type="caution">
    <text evidence="3">The sequence shown here is derived from an EMBL/GenBank/DDBJ whole genome shotgun (WGS) entry which is preliminary data.</text>
</comment>
<keyword evidence="4" id="KW-1185">Reference proteome</keyword>
<keyword evidence="2" id="KW-0732">Signal</keyword>
<feature type="compositionally biased region" description="Basic and acidic residues" evidence="1">
    <location>
        <begin position="70"/>
        <end position="79"/>
    </location>
</feature>
<evidence type="ECO:0000256" key="2">
    <source>
        <dbReference type="SAM" id="SignalP"/>
    </source>
</evidence>
<name>A0A4Y4CT43_ZOORA</name>
<proteinExistence type="predicted"/>
<reference evidence="3 4" key="1">
    <citation type="submission" date="2019-06" db="EMBL/GenBank/DDBJ databases">
        <title>Whole genome shotgun sequence of Zoogloea ramigera NBRC 15342.</title>
        <authorList>
            <person name="Hosoyama A."/>
            <person name="Uohara A."/>
            <person name="Ohji S."/>
            <person name="Ichikawa N."/>
        </authorList>
    </citation>
    <scope>NUCLEOTIDE SEQUENCE [LARGE SCALE GENOMIC DNA]</scope>
    <source>
        <strain evidence="3 4">NBRC 15342</strain>
    </source>
</reference>
<dbReference type="EMBL" id="BJNV01000015">
    <property type="protein sequence ID" value="GEC95252.1"/>
    <property type="molecule type" value="Genomic_DNA"/>
</dbReference>
<evidence type="ECO:0000313" key="3">
    <source>
        <dbReference type="EMBL" id="GEC95252.1"/>
    </source>
</evidence>
<feature type="compositionally biased region" description="Basic and acidic residues" evidence="1">
    <location>
        <begin position="49"/>
        <end position="60"/>
    </location>
</feature>
<sequence length="79" mass="8397">MTRHHHRISVLPTALLLALLLSLSACGLGDSGGAAVTAAKLKAHEAEGARATKEQLERQLADSQEQAAQRQKEIEAATR</sequence>